<keyword evidence="1" id="KW-0472">Membrane</keyword>
<keyword evidence="1" id="KW-0812">Transmembrane</keyword>
<proteinExistence type="predicted"/>
<feature type="transmembrane region" description="Helical" evidence="1">
    <location>
        <begin position="63"/>
        <end position="82"/>
    </location>
</feature>
<organism evidence="2">
    <name type="scientific">Gaeavirus sp</name>
    <dbReference type="NCBI Taxonomy" id="2487767"/>
    <lineage>
        <taxon>Viruses</taxon>
        <taxon>Varidnaviria</taxon>
        <taxon>Bamfordvirae</taxon>
        <taxon>Nucleocytoviricota</taxon>
        <taxon>Megaviricetes</taxon>
        <taxon>Imitervirales</taxon>
        <taxon>Mimiviridae</taxon>
        <taxon>Klosneuvirinae</taxon>
    </lineage>
</organism>
<name>A0A3G4ZYW9_9VIRU</name>
<protein>
    <submittedName>
        <fullName evidence="2">Uncharacterized protein</fullName>
    </submittedName>
</protein>
<keyword evidence="1" id="KW-1133">Transmembrane helix</keyword>
<accession>A0A3G4ZYW9</accession>
<reference evidence="2" key="1">
    <citation type="submission" date="2018-10" db="EMBL/GenBank/DDBJ databases">
        <title>Hidden diversity of soil giant viruses.</title>
        <authorList>
            <person name="Schulz F."/>
            <person name="Alteio L."/>
            <person name="Goudeau D."/>
            <person name="Ryan E.M."/>
            <person name="Malmstrom R.R."/>
            <person name="Blanchard J."/>
            <person name="Woyke T."/>
        </authorList>
    </citation>
    <scope>NUCLEOTIDE SEQUENCE</scope>
    <source>
        <strain evidence="2">GAV1</strain>
    </source>
</reference>
<gene>
    <name evidence="2" type="ORF">Gaeavirus9_8</name>
</gene>
<evidence type="ECO:0000256" key="1">
    <source>
        <dbReference type="SAM" id="Phobius"/>
    </source>
</evidence>
<evidence type="ECO:0000313" key="2">
    <source>
        <dbReference type="EMBL" id="AYV80098.1"/>
    </source>
</evidence>
<sequence>MFLLQVTLNIFSNIFNREKISVNSIIDTAINNALLSVIAYDVYNDLVFNDFYKTCNKLQKTSILVVLVLSFITAVKLLQLLLTQ</sequence>
<dbReference type="EMBL" id="MK072207">
    <property type="protein sequence ID" value="AYV80098.1"/>
    <property type="molecule type" value="Genomic_DNA"/>
</dbReference>